<name>A0A4U5NBD2_STECR</name>
<proteinExistence type="predicted"/>
<dbReference type="InterPro" id="IPR001810">
    <property type="entry name" value="F-box_dom"/>
</dbReference>
<reference evidence="2 3" key="1">
    <citation type="journal article" date="2015" name="Genome Biol.">
        <title>Comparative genomics of Steinernema reveals deeply conserved gene regulatory networks.</title>
        <authorList>
            <person name="Dillman A.R."/>
            <person name="Macchietto M."/>
            <person name="Porter C.F."/>
            <person name="Rogers A."/>
            <person name="Williams B."/>
            <person name="Antoshechkin I."/>
            <person name="Lee M.M."/>
            <person name="Goodwin Z."/>
            <person name="Lu X."/>
            <person name="Lewis E.E."/>
            <person name="Goodrich-Blair H."/>
            <person name="Stock S.P."/>
            <person name="Adams B.J."/>
            <person name="Sternberg P.W."/>
            <person name="Mortazavi A."/>
        </authorList>
    </citation>
    <scope>NUCLEOTIDE SEQUENCE [LARGE SCALE GENOMIC DNA]</scope>
    <source>
        <strain evidence="2 3">ALL</strain>
    </source>
</reference>
<dbReference type="Gene3D" id="1.20.1280.50">
    <property type="match status" value="1"/>
</dbReference>
<dbReference type="Pfam" id="PF12937">
    <property type="entry name" value="F-box-like"/>
    <property type="match status" value="1"/>
</dbReference>
<dbReference type="PROSITE" id="PS50181">
    <property type="entry name" value="FBOX"/>
    <property type="match status" value="1"/>
</dbReference>
<evidence type="ECO:0000313" key="3">
    <source>
        <dbReference type="Proteomes" id="UP000298663"/>
    </source>
</evidence>
<dbReference type="CDD" id="cd09917">
    <property type="entry name" value="F-box_SF"/>
    <property type="match status" value="1"/>
</dbReference>
<reference evidence="2 3" key="2">
    <citation type="journal article" date="2019" name="G3 (Bethesda)">
        <title>Hybrid Assembly of the Genome of the Entomopathogenic Nematode Steinernema carpocapsae Identifies the X-Chromosome.</title>
        <authorList>
            <person name="Serra L."/>
            <person name="Macchietto M."/>
            <person name="Macias-Munoz A."/>
            <person name="McGill C.J."/>
            <person name="Rodriguez I.M."/>
            <person name="Rodriguez B."/>
            <person name="Murad R."/>
            <person name="Mortazavi A."/>
        </authorList>
    </citation>
    <scope>NUCLEOTIDE SEQUENCE [LARGE SCALE GENOMIC DNA]</scope>
    <source>
        <strain evidence="2 3">ALL</strain>
    </source>
</reference>
<gene>
    <name evidence="2" type="ORF">L596_013950</name>
</gene>
<evidence type="ECO:0000259" key="1">
    <source>
        <dbReference type="PROSITE" id="PS50181"/>
    </source>
</evidence>
<organism evidence="2 3">
    <name type="scientific">Steinernema carpocapsae</name>
    <name type="common">Entomopathogenic nematode</name>
    <dbReference type="NCBI Taxonomy" id="34508"/>
    <lineage>
        <taxon>Eukaryota</taxon>
        <taxon>Metazoa</taxon>
        <taxon>Ecdysozoa</taxon>
        <taxon>Nematoda</taxon>
        <taxon>Chromadorea</taxon>
        <taxon>Rhabditida</taxon>
        <taxon>Tylenchina</taxon>
        <taxon>Panagrolaimomorpha</taxon>
        <taxon>Strongyloidoidea</taxon>
        <taxon>Steinernematidae</taxon>
        <taxon>Steinernema</taxon>
    </lineage>
</organism>
<dbReference type="EMBL" id="AZBU02000004">
    <property type="protein sequence ID" value="TKR79783.1"/>
    <property type="molecule type" value="Genomic_DNA"/>
</dbReference>
<dbReference type="InterPro" id="IPR036047">
    <property type="entry name" value="F-box-like_dom_sf"/>
</dbReference>
<comment type="caution">
    <text evidence="2">The sequence shown here is derived from an EMBL/GenBank/DDBJ whole genome shotgun (WGS) entry which is preliminary data.</text>
</comment>
<evidence type="ECO:0000313" key="2">
    <source>
        <dbReference type="EMBL" id="TKR79783.1"/>
    </source>
</evidence>
<dbReference type="SUPFAM" id="SSF81383">
    <property type="entry name" value="F-box domain"/>
    <property type="match status" value="1"/>
</dbReference>
<feature type="domain" description="F-box" evidence="1">
    <location>
        <begin position="12"/>
        <end position="61"/>
    </location>
</feature>
<dbReference type="Proteomes" id="UP000298663">
    <property type="component" value="Unassembled WGS sequence"/>
</dbReference>
<accession>A0A4U5NBD2</accession>
<sequence>MEDLRDIDPFPAEFIADLPDHILSHVLSFVNNKTATGFANLRLVNRRWNLLAQRQTQFRRNTVRFYCRLDGDAKLHFSNKYLRRRRFVEPEDLDSIPPFFDIRIEFDVELGYEDEDEAIALLRSILDVLPRVHSMVVPFLSADLFDHPRLLNMKALRCHYSQILFRNHDQLKRLESIWLHSRYDNSTNDQVLQTMAKCYLNLPQFSELNMRMEAYFSASQVLTFINSLKNLQRKIFISINIEVDEFKRLAEKLHSALIVRPTDPSDFEDEDEFICSVEFSVSINSDWVVHFDFRKFNCLIKFQKAGESRFTSRAPIQSCVCM</sequence>
<protein>
    <recommendedName>
        <fullName evidence="1">F-box domain-containing protein</fullName>
    </recommendedName>
</protein>
<keyword evidence="3" id="KW-1185">Reference proteome</keyword>
<dbReference type="AlphaFoldDB" id="A0A4U5NBD2"/>